<evidence type="ECO:0000256" key="1">
    <source>
        <dbReference type="SAM" id="Phobius"/>
    </source>
</evidence>
<evidence type="ECO:0000313" key="3">
    <source>
        <dbReference type="Proteomes" id="UP000471560"/>
    </source>
</evidence>
<keyword evidence="1" id="KW-0812">Transmembrane</keyword>
<keyword evidence="1" id="KW-1133">Transmembrane helix</keyword>
<feature type="transmembrane region" description="Helical" evidence="1">
    <location>
        <begin position="172"/>
        <end position="194"/>
    </location>
</feature>
<feature type="transmembrane region" description="Helical" evidence="1">
    <location>
        <begin position="200"/>
        <end position="219"/>
    </location>
</feature>
<feature type="transmembrane region" description="Helical" evidence="1">
    <location>
        <begin position="44"/>
        <end position="68"/>
    </location>
</feature>
<dbReference type="Proteomes" id="UP000471560">
    <property type="component" value="Unassembled WGS sequence"/>
</dbReference>
<protein>
    <submittedName>
        <fullName evidence="2">DUF624 domain-containing protein</fullName>
    </submittedName>
</protein>
<accession>A0A6P0BE09</accession>
<reference evidence="2 3" key="1">
    <citation type="submission" date="2019-12" db="EMBL/GenBank/DDBJ databases">
        <title>Rhizobium genotypes associated with high levels of biological nitrogen fixation by grain legumes in a temperate-maritime cropping system.</title>
        <authorList>
            <person name="Maluk M."/>
            <person name="Francesc Ferrando Molina F."/>
            <person name="Lopez Del Egido L."/>
            <person name="Lafos M."/>
            <person name="Langarica-Fuentes A."/>
            <person name="Gebre Yohannes G."/>
            <person name="Young M.W."/>
            <person name="Martin P."/>
            <person name="Gantlett R."/>
            <person name="Kenicer G."/>
            <person name="Hawes C."/>
            <person name="Begg G.S."/>
            <person name="Quilliam R.S."/>
            <person name="Squire G.R."/>
            <person name="Poole P.S."/>
            <person name="Young P.W."/>
            <person name="Iannetta P.M."/>
            <person name="James E.K."/>
        </authorList>
    </citation>
    <scope>NUCLEOTIDE SEQUENCE [LARGE SCALE GENOMIC DNA]</scope>
    <source>
        <strain evidence="2 3">JHI1096</strain>
    </source>
</reference>
<dbReference type="Pfam" id="PF04854">
    <property type="entry name" value="DUF624"/>
    <property type="match status" value="1"/>
</dbReference>
<evidence type="ECO:0000313" key="2">
    <source>
        <dbReference type="EMBL" id="NEI38160.1"/>
    </source>
</evidence>
<name>A0A6P0BE09_RHILE</name>
<comment type="caution">
    <text evidence="2">The sequence shown here is derived from an EMBL/GenBank/DDBJ whole genome shotgun (WGS) entry which is preliminary data.</text>
</comment>
<organism evidence="2 3">
    <name type="scientific">Rhizobium leguminosarum</name>
    <dbReference type="NCBI Taxonomy" id="384"/>
    <lineage>
        <taxon>Bacteria</taxon>
        <taxon>Pseudomonadati</taxon>
        <taxon>Pseudomonadota</taxon>
        <taxon>Alphaproteobacteria</taxon>
        <taxon>Hyphomicrobiales</taxon>
        <taxon>Rhizobiaceae</taxon>
        <taxon>Rhizobium/Agrobacterium group</taxon>
        <taxon>Rhizobium</taxon>
    </lineage>
</organism>
<dbReference type="InterPro" id="IPR006938">
    <property type="entry name" value="DUF624"/>
</dbReference>
<sequence length="262" mass="28995">MQWLRDMWTREGPGIPKDAPKRTGLALFAEILVREWWEMVKLNILFILAALFVVTLPAALAAMARVSVALVEDRNTYLLRDFIEAFLRYFWRATAWSLALGGAIAIGLYAIATYGAGARDNLLLSAPLTIALVATAFVAVLACHLIVLMVMRDLPALQLLRLAALASVIRPLPALAALAFTASLWLAHILFYPVSVFMPATFNFSLGMFAVAFGVHRAAVMVLEQFQQKCAAVLRPELRENQKIHLPNAPQPHREPHRRGAS</sequence>
<dbReference type="RefSeq" id="WP_164578845.1">
    <property type="nucleotide sequence ID" value="NZ_JAAXDH010000011.1"/>
</dbReference>
<dbReference type="EMBL" id="WUEZ01000048">
    <property type="protein sequence ID" value="NEI38160.1"/>
    <property type="molecule type" value="Genomic_DNA"/>
</dbReference>
<proteinExistence type="predicted"/>
<dbReference type="AlphaFoldDB" id="A0A6P0BE09"/>
<feature type="transmembrane region" description="Helical" evidence="1">
    <location>
        <begin position="124"/>
        <end position="151"/>
    </location>
</feature>
<feature type="transmembrane region" description="Helical" evidence="1">
    <location>
        <begin position="89"/>
        <end position="112"/>
    </location>
</feature>
<keyword evidence="1" id="KW-0472">Membrane</keyword>
<gene>
    <name evidence="2" type="ORF">GR204_30125</name>
</gene>